<reference evidence="1 2" key="1">
    <citation type="submission" date="2023-03" db="EMBL/GenBank/DDBJ databases">
        <title>WGS of Gossypium arboreum.</title>
        <authorList>
            <person name="Yu D."/>
        </authorList>
    </citation>
    <scope>NUCLEOTIDE SEQUENCE [LARGE SCALE GENOMIC DNA]</scope>
    <source>
        <tissue evidence="1">Leaf</tissue>
    </source>
</reference>
<dbReference type="Proteomes" id="UP001358586">
    <property type="component" value="Chromosome 8"/>
</dbReference>
<accession>A0ABR0P5C9</accession>
<name>A0ABR0P5C9_GOSAR</name>
<sequence>MARWQKNTIHSLKVGDEDWCEDPKLLRQHAVDFFTNLIQTDSLATPYYAVRVNFLKFSDNELRCLSSIVTEEEVHRVVMDMHPLKASGIDGLPAMFFQKNWQVVKRV</sequence>
<proteinExistence type="predicted"/>
<organism evidence="1 2">
    <name type="scientific">Gossypium arboreum</name>
    <name type="common">Tree cotton</name>
    <name type="synonym">Gossypium nanking</name>
    <dbReference type="NCBI Taxonomy" id="29729"/>
    <lineage>
        <taxon>Eukaryota</taxon>
        <taxon>Viridiplantae</taxon>
        <taxon>Streptophyta</taxon>
        <taxon>Embryophyta</taxon>
        <taxon>Tracheophyta</taxon>
        <taxon>Spermatophyta</taxon>
        <taxon>Magnoliopsida</taxon>
        <taxon>eudicotyledons</taxon>
        <taxon>Gunneridae</taxon>
        <taxon>Pentapetalae</taxon>
        <taxon>rosids</taxon>
        <taxon>malvids</taxon>
        <taxon>Malvales</taxon>
        <taxon>Malvaceae</taxon>
        <taxon>Malvoideae</taxon>
        <taxon>Gossypium</taxon>
    </lineage>
</organism>
<comment type="caution">
    <text evidence="1">The sequence shown here is derived from an EMBL/GenBank/DDBJ whole genome shotgun (WGS) entry which is preliminary data.</text>
</comment>
<gene>
    <name evidence="1" type="ORF">PVK06_028966</name>
</gene>
<dbReference type="EMBL" id="JARKNE010000008">
    <property type="protein sequence ID" value="KAK5813515.1"/>
    <property type="molecule type" value="Genomic_DNA"/>
</dbReference>
<keyword evidence="2" id="KW-1185">Reference proteome</keyword>
<evidence type="ECO:0000313" key="1">
    <source>
        <dbReference type="EMBL" id="KAK5813515.1"/>
    </source>
</evidence>
<evidence type="ECO:0000313" key="2">
    <source>
        <dbReference type="Proteomes" id="UP001358586"/>
    </source>
</evidence>
<protein>
    <submittedName>
        <fullName evidence="1">Uncharacterized protein</fullName>
    </submittedName>
</protein>